<dbReference type="InterPro" id="IPR000731">
    <property type="entry name" value="SSD"/>
</dbReference>
<evidence type="ECO:0000259" key="2">
    <source>
        <dbReference type="PROSITE" id="PS50156"/>
    </source>
</evidence>
<dbReference type="AlphaFoldDB" id="A0A0N7FVR8"/>
<accession>A0A0N7FVR8</accession>
<geneLocation type="plasmid" evidence="3">
    <name>pKM01</name>
</geneLocation>
<dbReference type="EMBL" id="KT373969">
    <property type="protein sequence ID" value="ALG87919.1"/>
    <property type="molecule type" value="Genomic_DNA"/>
</dbReference>
<keyword evidence="1" id="KW-1133">Transmembrane helix</keyword>
<proteinExistence type="predicted"/>
<name>A0A0N7FVR8_STAPS</name>
<keyword evidence="3" id="KW-0614">Plasmid</keyword>
<sequence>MFKMILFMLAMIFVLSLFYKIISFCARAILGSIFGRLVAVTIFVIIVSLMWKEYAPYFIN</sequence>
<dbReference type="PROSITE" id="PS50156">
    <property type="entry name" value="SSD"/>
    <property type="match status" value="1"/>
</dbReference>
<keyword evidence="1" id="KW-0472">Membrane</keyword>
<feature type="transmembrane region" description="Helical" evidence="1">
    <location>
        <begin position="6"/>
        <end position="26"/>
    </location>
</feature>
<feature type="transmembrane region" description="Helical" evidence="1">
    <location>
        <begin position="33"/>
        <end position="51"/>
    </location>
</feature>
<feature type="domain" description="SSD" evidence="2">
    <location>
        <begin position="1"/>
        <end position="49"/>
    </location>
</feature>
<evidence type="ECO:0000256" key="1">
    <source>
        <dbReference type="SAM" id="Phobius"/>
    </source>
</evidence>
<gene>
    <name evidence="3" type="ORF">SP547_pKM00100</name>
</gene>
<evidence type="ECO:0000313" key="3">
    <source>
        <dbReference type="EMBL" id="ALG87919.1"/>
    </source>
</evidence>
<protein>
    <recommendedName>
        <fullName evidence="2">SSD domain-containing protein</fullName>
    </recommendedName>
</protein>
<reference evidence="3" key="1">
    <citation type="submission" date="2015-08" db="EMBL/GenBank/DDBJ databases">
        <title>Complete Plasmid Sequence of Staphylococcus pseudintermedius HK547/11 pKM01.</title>
        <authorList>
            <person name="Calcutt M.J."/>
            <person name="Foecking M.F."/>
            <person name="Hsieh H.-Y."/>
            <person name="Stewart G.C."/>
            <person name="Pintaric S."/>
            <person name="Martinec B.S."/>
            <person name="Matanovic K."/>
        </authorList>
    </citation>
    <scope>NUCLEOTIDE SEQUENCE</scope>
    <source>
        <strain evidence="3">HR547/11</strain>
        <plasmid evidence="3">pKM01</plasmid>
    </source>
</reference>
<keyword evidence="1" id="KW-0812">Transmembrane</keyword>
<organism evidence="3">
    <name type="scientific">Staphylococcus pseudintermedius</name>
    <dbReference type="NCBI Taxonomy" id="283734"/>
    <lineage>
        <taxon>Bacteria</taxon>
        <taxon>Bacillati</taxon>
        <taxon>Bacillota</taxon>
        <taxon>Bacilli</taxon>
        <taxon>Bacillales</taxon>
        <taxon>Staphylococcaceae</taxon>
        <taxon>Staphylococcus</taxon>
        <taxon>Staphylococcus intermedius group</taxon>
    </lineage>
</organism>